<evidence type="ECO:0008006" key="3">
    <source>
        <dbReference type="Google" id="ProtNLM"/>
    </source>
</evidence>
<dbReference type="EMBL" id="BAAAFI010000011">
    <property type="protein sequence ID" value="GAA0879384.1"/>
    <property type="molecule type" value="Genomic_DNA"/>
</dbReference>
<dbReference type="Proteomes" id="UP001500469">
    <property type="component" value="Unassembled WGS sequence"/>
</dbReference>
<organism evidence="1 2">
    <name type="scientific">Algoriphagus jejuensis</name>
    <dbReference type="NCBI Taxonomy" id="419934"/>
    <lineage>
        <taxon>Bacteria</taxon>
        <taxon>Pseudomonadati</taxon>
        <taxon>Bacteroidota</taxon>
        <taxon>Cytophagia</taxon>
        <taxon>Cytophagales</taxon>
        <taxon>Cyclobacteriaceae</taxon>
        <taxon>Algoriphagus</taxon>
    </lineage>
</organism>
<dbReference type="PANTHER" id="PTHR38009">
    <property type="entry name" value="CONSERVED HYPOTHETICAL PHAGE TAIL PROTEIN"/>
    <property type="match status" value="1"/>
</dbReference>
<dbReference type="RefSeq" id="WP_343851735.1">
    <property type="nucleotide sequence ID" value="NZ_BAAAFI010000011.1"/>
</dbReference>
<comment type="caution">
    <text evidence="1">The sequence shown here is derived from an EMBL/GenBank/DDBJ whole genome shotgun (WGS) entry which is preliminary data.</text>
</comment>
<protein>
    <recommendedName>
        <fullName evidence="3">Phage tail-like protein</fullName>
    </recommendedName>
</protein>
<dbReference type="InterPro" id="IPR011747">
    <property type="entry name" value="CHP02241"/>
</dbReference>
<keyword evidence="2" id="KW-1185">Reference proteome</keyword>
<dbReference type="NCBIfam" id="TIGR02241">
    <property type="entry name" value="conserved hypothetical phage tail region protein"/>
    <property type="match status" value="1"/>
</dbReference>
<evidence type="ECO:0000313" key="1">
    <source>
        <dbReference type="EMBL" id="GAA0879384.1"/>
    </source>
</evidence>
<name>A0ABP3YG35_9BACT</name>
<evidence type="ECO:0000313" key="2">
    <source>
        <dbReference type="Proteomes" id="UP001500469"/>
    </source>
</evidence>
<reference evidence="2" key="1">
    <citation type="journal article" date="2019" name="Int. J. Syst. Evol. Microbiol.">
        <title>The Global Catalogue of Microorganisms (GCM) 10K type strain sequencing project: providing services to taxonomists for standard genome sequencing and annotation.</title>
        <authorList>
            <consortium name="The Broad Institute Genomics Platform"/>
            <consortium name="The Broad Institute Genome Sequencing Center for Infectious Disease"/>
            <person name="Wu L."/>
            <person name="Ma J."/>
        </authorList>
    </citation>
    <scope>NUCLEOTIDE SEQUENCE [LARGE SCALE GENOMIC DNA]</scope>
    <source>
        <strain evidence="2">JCM 16112</strain>
    </source>
</reference>
<dbReference type="Pfam" id="PF06841">
    <property type="entry name" value="Phage_T4_gp19"/>
    <property type="match status" value="1"/>
</dbReference>
<gene>
    <name evidence="1" type="ORF">GCM10009119_23520</name>
</gene>
<sequence length="150" mass="16771">MAGEAQDGNWPLPKFYFSVDWGTMKNIPFQEISGLEIEGQTPEYRHGNSPVFSAVKMPGIVKSNHVTMKKGVFVNDDVFRDWYNRIKMNTIDRQTVVVKLLDESGASTMTWTLANASPTKIIVADLVSNSNEVAVEYVEIFHEGLTIANS</sequence>
<dbReference type="InterPro" id="IPR010667">
    <property type="entry name" value="Phage_T4_Gp19"/>
</dbReference>
<accession>A0ABP3YG35</accession>
<proteinExistence type="predicted"/>
<dbReference type="PANTHER" id="PTHR38009:SF1">
    <property type="entry name" value="CONSERVED HYPOTHETICAL PHAGE TAIL PROTEIN"/>
    <property type="match status" value="1"/>
</dbReference>